<keyword evidence="7 9" id="KW-0010">Activator</keyword>
<dbReference type="InterPro" id="IPR048714">
    <property type="entry name" value="DpiA-like_HTH"/>
</dbReference>
<accession>A0A3M8P5N2</accession>
<dbReference type="Gene3D" id="3.40.50.2300">
    <property type="match status" value="1"/>
</dbReference>
<evidence type="ECO:0000256" key="5">
    <source>
        <dbReference type="ARBA" id="ARBA00023015"/>
    </source>
</evidence>
<name>A0A3M8P5N2_9BACL</name>
<dbReference type="InterPro" id="IPR024187">
    <property type="entry name" value="Sig_transdc_resp-reg_cit/mal"/>
</dbReference>
<keyword evidence="5 9" id="KW-0805">Transcription regulation</keyword>
<dbReference type="Proteomes" id="UP000275473">
    <property type="component" value="Unassembled WGS sequence"/>
</dbReference>
<dbReference type="PIRSF" id="PIRSF006171">
    <property type="entry name" value="RR_citrat_malat"/>
    <property type="match status" value="1"/>
</dbReference>
<evidence type="ECO:0000256" key="6">
    <source>
        <dbReference type="ARBA" id="ARBA00023125"/>
    </source>
</evidence>
<keyword evidence="4 9" id="KW-0902">Two-component regulatory system</keyword>
<dbReference type="GO" id="GO:0005737">
    <property type="term" value="C:cytoplasm"/>
    <property type="evidence" value="ECO:0007669"/>
    <property type="project" value="UniProtKB-SubCell"/>
</dbReference>
<evidence type="ECO:0000256" key="9">
    <source>
        <dbReference type="PIRNR" id="PIRNR006171"/>
    </source>
</evidence>
<evidence type="ECO:0000256" key="10">
    <source>
        <dbReference type="PROSITE-ProRule" id="PRU00169"/>
    </source>
</evidence>
<dbReference type="Pfam" id="PF20714">
    <property type="entry name" value="HTH_64"/>
    <property type="match status" value="1"/>
</dbReference>
<dbReference type="GO" id="GO:0000156">
    <property type="term" value="F:phosphorelay response regulator activity"/>
    <property type="evidence" value="ECO:0007669"/>
    <property type="project" value="TreeGrafter"/>
</dbReference>
<proteinExistence type="predicted"/>
<dbReference type="RefSeq" id="WP_123165968.1">
    <property type="nucleotide sequence ID" value="NZ_RIAX01000009.1"/>
</dbReference>
<dbReference type="CDD" id="cd19925">
    <property type="entry name" value="REC_citrate_TCS"/>
    <property type="match status" value="1"/>
</dbReference>
<dbReference type="PANTHER" id="PTHR45526:SF6">
    <property type="entry name" value="TRANSCRIPTIONAL REGULATORY PROTEIN CITT"/>
    <property type="match status" value="1"/>
</dbReference>
<protein>
    <recommendedName>
        <fullName evidence="9">Transcriptional regulatory protein</fullName>
    </recommendedName>
</protein>
<feature type="domain" description="Response regulatory" evidence="11">
    <location>
        <begin position="6"/>
        <end position="124"/>
    </location>
</feature>
<keyword evidence="2 9" id="KW-0963">Cytoplasm</keyword>
<dbReference type="Pfam" id="PF00072">
    <property type="entry name" value="Response_reg"/>
    <property type="match status" value="1"/>
</dbReference>
<evidence type="ECO:0000256" key="3">
    <source>
        <dbReference type="ARBA" id="ARBA00022553"/>
    </source>
</evidence>
<dbReference type="EMBL" id="RIAX01000009">
    <property type="protein sequence ID" value="RNF38912.1"/>
    <property type="molecule type" value="Genomic_DNA"/>
</dbReference>
<dbReference type="PROSITE" id="PS50110">
    <property type="entry name" value="RESPONSE_REGULATORY"/>
    <property type="match status" value="1"/>
</dbReference>
<feature type="modified residue" description="4-aspartylphosphate" evidence="10">
    <location>
        <position position="59"/>
    </location>
</feature>
<comment type="subcellular location">
    <subcellularLocation>
        <location evidence="1 9">Cytoplasm</location>
    </subcellularLocation>
</comment>
<evidence type="ECO:0000256" key="4">
    <source>
        <dbReference type="ARBA" id="ARBA00023012"/>
    </source>
</evidence>
<sequence>MKSSIDVLIVEDDFRVADINRQLVEKVKGFRVIGIAKTGEEAIQFLQSQPSLPHLILLDVYIPDRTGLSLFWEIRRNYHQIDIIMLSAAKETATVEEALRGGIFDYIIKPVDFSRFEKTLMHYAEQQSILSSRQELEQEDIDRLIGLQKSPASENPSAAASPKGIDQITLQKVREILTEVAGAGINALETGKAVGVSRSTARRYLEYLVSLGEAKAQLVYGEIGRPERRYRHEQNDQNSQNDQ</sequence>
<dbReference type="GO" id="GO:0003677">
    <property type="term" value="F:DNA binding"/>
    <property type="evidence" value="ECO:0007669"/>
    <property type="project" value="UniProtKB-KW"/>
</dbReference>
<keyword evidence="3 10" id="KW-0597">Phosphoprotein</keyword>
<evidence type="ECO:0000259" key="11">
    <source>
        <dbReference type="PROSITE" id="PS50110"/>
    </source>
</evidence>
<evidence type="ECO:0000256" key="8">
    <source>
        <dbReference type="ARBA" id="ARBA00023163"/>
    </source>
</evidence>
<dbReference type="InterPro" id="IPR051271">
    <property type="entry name" value="2C-system_Tx_regulators"/>
</dbReference>
<dbReference type="GO" id="GO:0003700">
    <property type="term" value="F:DNA-binding transcription factor activity"/>
    <property type="evidence" value="ECO:0007669"/>
    <property type="project" value="InterPro"/>
</dbReference>
<evidence type="ECO:0000256" key="1">
    <source>
        <dbReference type="ARBA" id="ARBA00004496"/>
    </source>
</evidence>
<dbReference type="OrthoDB" id="9759232at2"/>
<evidence type="ECO:0000313" key="12">
    <source>
        <dbReference type="EMBL" id="RNF38912.1"/>
    </source>
</evidence>
<comment type="caution">
    <text evidence="12">The sequence shown here is derived from an EMBL/GenBank/DDBJ whole genome shotgun (WGS) entry which is preliminary data.</text>
</comment>
<dbReference type="InterPro" id="IPR011006">
    <property type="entry name" value="CheY-like_superfamily"/>
</dbReference>
<reference evidence="12 13" key="1">
    <citation type="journal article" date="2018" name="Int. J. Syst. Evol. Microbiol.">
        <title>Planococcus salinus sp. nov., a moderately halophilic bacterium isolated from a saline-alkali soil.</title>
        <authorList>
            <person name="Gan L."/>
        </authorList>
    </citation>
    <scope>NUCLEOTIDE SEQUENCE [LARGE SCALE GENOMIC DNA]</scope>
    <source>
        <strain evidence="12 13">LCB217</strain>
    </source>
</reference>
<dbReference type="AlphaFoldDB" id="A0A3M8P5N2"/>
<keyword evidence="13" id="KW-1185">Reference proteome</keyword>
<keyword evidence="8 9" id="KW-0804">Transcription</keyword>
<dbReference type="SUPFAM" id="SSF52172">
    <property type="entry name" value="CheY-like"/>
    <property type="match status" value="1"/>
</dbReference>
<evidence type="ECO:0000256" key="2">
    <source>
        <dbReference type="ARBA" id="ARBA00022490"/>
    </source>
</evidence>
<gene>
    <name evidence="12" type="ORF">EEX84_12390</name>
</gene>
<organism evidence="12 13">
    <name type="scientific">Planococcus salinus</name>
    <dbReference type="NCBI Taxonomy" id="1848460"/>
    <lineage>
        <taxon>Bacteria</taxon>
        <taxon>Bacillati</taxon>
        <taxon>Bacillota</taxon>
        <taxon>Bacilli</taxon>
        <taxon>Bacillales</taxon>
        <taxon>Caryophanaceae</taxon>
        <taxon>Planococcus</taxon>
    </lineage>
</organism>
<dbReference type="InterPro" id="IPR001789">
    <property type="entry name" value="Sig_transdc_resp-reg_receiver"/>
</dbReference>
<dbReference type="SMART" id="SM00448">
    <property type="entry name" value="REC"/>
    <property type="match status" value="1"/>
</dbReference>
<evidence type="ECO:0000256" key="7">
    <source>
        <dbReference type="ARBA" id="ARBA00023159"/>
    </source>
</evidence>
<evidence type="ECO:0000313" key="13">
    <source>
        <dbReference type="Proteomes" id="UP000275473"/>
    </source>
</evidence>
<dbReference type="PANTHER" id="PTHR45526">
    <property type="entry name" value="TRANSCRIPTIONAL REGULATORY PROTEIN DPIA"/>
    <property type="match status" value="1"/>
</dbReference>
<keyword evidence="6 9" id="KW-0238">DNA-binding</keyword>